<dbReference type="Proteomes" id="UP000652198">
    <property type="component" value="Unassembled WGS sequence"/>
</dbReference>
<dbReference type="InterPro" id="IPR006120">
    <property type="entry name" value="Resolvase_HTH_dom"/>
</dbReference>
<sequence>MFVSLFLHNAGISIAQIARGFKTTRQTMMRVHLKRTKSFSITPEILHDHFEIRCRCARCGHCRRVRCRAPSATRAPGRAGRP</sequence>
<reference evidence="2 3" key="1">
    <citation type="submission" date="2019-11" db="EMBL/GenBank/DDBJ databases">
        <title>Metabolism of dissolved organic matter in forest soils.</title>
        <authorList>
            <person name="Cyle K.T."/>
            <person name="Wilhelm R.C."/>
            <person name="Martinez C.E."/>
        </authorList>
    </citation>
    <scope>NUCLEOTIDE SEQUENCE [LARGE SCALE GENOMIC DNA]</scope>
    <source>
        <strain evidence="2 3">1N</strain>
    </source>
</reference>
<organism evidence="2 3">
    <name type="scientific">Paraburkholderia solitsugae</name>
    <dbReference type="NCBI Taxonomy" id="2675748"/>
    <lineage>
        <taxon>Bacteria</taxon>
        <taxon>Pseudomonadati</taxon>
        <taxon>Pseudomonadota</taxon>
        <taxon>Betaproteobacteria</taxon>
        <taxon>Burkholderiales</taxon>
        <taxon>Burkholderiaceae</taxon>
        <taxon>Paraburkholderia</taxon>
    </lineage>
</organism>
<comment type="caution">
    <text evidence="2">The sequence shown here is derived from an EMBL/GenBank/DDBJ whole genome shotgun (WGS) entry which is preliminary data.</text>
</comment>
<protein>
    <submittedName>
        <fullName evidence="2">Helix-turn-helix domain-containing protein</fullName>
    </submittedName>
</protein>
<accession>A0ABX2BWJ1</accession>
<dbReference type="Pfam" id="PF02796">
    <property type="entry name" value="HTH_7"/>
    <property type="match status" value="1"/>
</dbReference>
<proteinExistence type="predicted"/>
<gene>
    <name evidence="2" type="ORF">GNZ12_24670</name>
</gene>
<evidence type="ECO:0000259" key="1">
    <source>
        <dbReference type="Pfam" id="PF02796"/>
    </source>
</evidence>
<evidence type="ECO:0000313" key="3">
    <source>
        <dbReference type="Proteomes" id="UP000652198"/>
    </source>
</evidence>
<evidence type="ECO:0000313" key="2">
    <source>
        <dbReference type="EMBL" id="NPT44446.1"/>
    </source>
</evidence>
<dbReference type="EMBL" id="WOEY01000095">
    <property type="protein sequence ID" value="NPT44446.1"/>
    <property type="molecule type" value="Genomic_DNA"/>
</dbReference>
<name>A0ABX2BWJ1_9BURK</name>
<keyword evidence="3" id="KW-1185">Reference proteome</keyword>
<feature type="domain" description="Resolvase HTH" evidence="1">
    <location>
        <begin position="7"/>
        <end position="32"/>
    </location>
</feature>